<dbReference type="InterPro" id="IPR006073">
    <property type="entry name" value="GTP-bd"/>
</dbReference>
<proteinExistence type="predicted"/>
<evidence type="ECO:0000259" key="6">
    <source>
        <dbReference type="Pfam" id="PF01926"/>
    </source>
</evidence>
<dbReference type="InterPro" id="IPR027417">
    <property type="entry name" value="P-loop_NTPase"/>
</dbReference>
<dbReference type="PANTHER" id="PTHR45709:SF3">
    <property type="entry name" value="GUANINE NUCLEOTIDE-BINDING PROTEIN-LIKE 1"/>
    <property type="match status" value="1"/>
</dbReference>
<dbReference type="GO" id="GO:0005525">
    <property type="term" value="F:GTP binding"/>
    <property type="evidence" value="ECO:0007669"/>
    <property type="project" value="UniProtKB-KW"/>
</dbReference>
<dbReference type="SUPFAM" id="SSF52540">
    <property type="entry name" value="P-loop containing nucleoside triphosphate hydrolases"/>
    <property type="match status" value="1"/>
</dbReference>
<evidence type="ECO:0000256" key="1">
    <source>
        <dbReference type="ARBA" id="ARBA00022741"/>
    </source>
</evidence>
<feature type="domain" description="G" evidence="6">
    <location>
        <begin position="269"/>
        <end position="333"/>
    </location>
</feature>
<evidence type="ECO:0000256" key="2">
    <source>
        <dbReference type="ARBA" id="ARBA00023134"/>
    </source>
</evidence>
<sequence>MPARRKPFSHKQKKEQLKEKRQANLAKEHDATSKEQRKLPSTKAKQDPSHFFLRFINDSDAVVQKNKEAAYVPFNTTGDSFSLDQHVYLLPSCCADIPRRPEGVLRMSKEELLQAETAVFEAFFKGISPDLDVIATEYCVFECNENVYRQVWRVTERSNLMCIVADARFPLAHLPVSILRYAKICVRPVIIVLNKIDLAEKDSVDAWVAFLNKYVGAVLGEVGGQKQFAIMTCNSMLLKENKEEHKHFMEAFVSASRALSGISTPRRITVGFFGQPSVGKSSLINGIYGKKVVSVKLTPGHTKHLQTHYLPLSGIVTGETDRSFVLCDCPGLVFAVKGSPRPLQVITGVFPLARTREFLTPLRLLVECVPGFKDDIVARLNLDSLYTRYPELNRKKPDSPGEILELYAYMWSYFSKGLTPNINRAGMELFKLVVNGSIAYTVYPSKDLDKNLNSVLENLPNISPAIYVNAEEARDESESGSKSGSDSECEEDTSGVEEF</sequence>
<keyword evidence="1" id="KW-0547">Nucleotide-binding</keyword>
<dbReference type="EMBL" id="ACVC01000171">
    <property type="protein sequence ID" value="EFO62662.1"/>
    <property type="molecule type" value="Genomic_DNA"/>
</dbReference>
<evidence type="ECO:0000313" key="7">
    <source>
        <dbReference type="EMBL" id="EFO62662.1"/>
    </source>
</evidence>
<accession>E1F4J6</accession>
<reference evidence="7 8" key="1">
    <citation type="journal article" date="2010" name="BMC Genomics">
        <title>Genome analysis and comparative genomics of a Giardia intestinalis assemblage E isolate.</title>
        <authorList>
            <person name="Jerlstrom-Hultqvist J."/>
            <person name="Franzen O."/>
            <person name="Ankarklev J."/>
            <person name="Xu F."/>
            <person name="Nohynkova E."/>
            <person name="Andersson J.O."/>
            <person name="Svard S.G."/>
            <person name="Andersson B."/>
        </authorList>
    </citation>
    <scope>NUCLEOTIDE SEQUENCE [LARGE SCALE GENOMIC DNA]</scope>
    <source>
        <strain evidence="7 8">P15</strain>
    </source>
</reference>
<feature type="region of interest" description="Disordered" evidence="5">
    <location>
        <begin position="1"/>
        <end position="45"/>
    </location>
</feature>
<dbReference type="OrthoDB" id="391988at2759"/>
<dbReference type="InterPro" id="IPR043358">
    <property type="entry name" value="GNL1-like"/>
</dbReference>
<feature type="compositionally biased region" description="Basic residues" evidence="5">
    <location>
        <begin position="1"/>
        <end position="13"/>
    </location>
</feature>
<comment type="caution">
    <text evidence="7">The sequence shown here is derived from an EMBL/GenBank/DDBJ whole genome shotgun (WGS) entry which is preliminary data.</text>
</comment>
<dbReference type="PANTHER" id="PTHR45709">
    <property type="entry name" value="LARGE SUBUNIT GTPASE 1 HOMOLOG-RELATED"/>
    <property type="match status" value="1"/>
</dbReference>
<name>E1F4J6_GIAIA</name>
<feature type="compositionally biased region" description="Acidic residues" evidence="5">
    <location>
        <begin position="487"/>
        <end position="499"/>
    </location>
</feature>
<dbReference type="VEuPathDB" id="GiardiaDB:GLP15_4780"/>
<evidence type="ECO:0000256" key="5">
    <source>
        <dbReference type="SAM" id="MobiDB-lite"/>
    </source>
</evidence>
<feature type="compositionally biased region" description="Basic and acidic residues" evidence="5">
    <location>
        <begin position="14"/>
        <end position="45"/>
    </location>
</feature>
<feature type="region of interest" description="Disordered" evidence="5">
    <location>
        <begin position="470"/>
        <end position="499"/>
    </location>
</feature>
<dbReference type="Pfam" id="PF01926">
    <property type="entry name" value="MMR_HSR1"/>
    <property type="match status" value="1"/>
</dbReference>
<evidence type="ECO:0000256" key="3">
    <source>
        <dbReference type="ARBA" id="ARBA00037770"/>
    </source>
</evidence>
<dbReference type="Gene3D" id="3.40.50.300">
    <property type="entry name" value="P-loop containing nucleotide triphosphate hydrolases"/>
    <property type="match status" value="1"/>
</dbReference>
<dbReference type="OMA" id="CCADIPR"/>
<dbReference type="STRING" id="658858.E1F4J6"/>
<evidence type="ECO:0000313" key="8">
    <source>
        <dbReference type="Proteomes" id="UP000008974"/>
    </source>
</evidence>
<dbReference type="GO" id="GO:0003924">
    <property type="term" value="F:GTPase activity"/>
    <property type="evidence" value="ECO:0007669"/>
    <property type="project" value="InterPro"/>
</dbReference>
<protein>
    <recommendedName>
        <fullName evidence="4">Guanine nucleotide-binding protein-like 1</fullName>
    </recommendedName>
</protein>
<organism evidence="7 8">
    <name type="scientific">Giardia intestinalis (strain P15)</name>
    <name type="common">Giardia lamblia</name>
    <dbReference type="NCBI Taxonomy" id="658858"/>
    <lineage>
        <taxon>Eukaryota</taxon>
        <taxon>Metamonada</taxon>
        <taxon>Diplomonadida</taxon>
        <taxon>Hexamitidae</taxon>
        <taxon>Giardiinae</taxon>
        <taxon>Giardia</taxon>
    </lineage>
</organism>
<comment type="function">
    <text evidence="3">Possible regulatory or functional link with the histocompatibility cluster.</text>
</comment>
<keyword evidence="2" id="KW-0342">GTP-binding</keyword>
<evidence type="ECO:0000256" key="4">
    <source>
        <dbReference type="ARBA" id="ARBA00039902"/>
    </source>
</evidence>
<dbReference type="AlphaFoldDB" id="E1F4J6"/>
<dbReference type="Proteomes" id="UP000008974">
    <property type="component" value="Unassembled WGS sequence"/>
</dbReference>
<gene>
    <name evidence="7" type="ORF">GLP15_4780</name>
</gene>